<dbReference type="SUPFAM" id="SSF53067">
    <property type="entry name" value="Actin-like ATPase domain"/>
    <property type="match status" value="1"/>
</dbReference>
<dbReference type="GO" id="GO:0004396">
    <property type="term" value="F:hexokinase activity"/>
    <property type="evidence" value="ECO:0007669"/>
    <property type="project" value="TreeGrafter"/>
</dbReference>
<protein>
    <submittedName>
        <fullName evidence="1">ROK family protein</fullName>
    </submittedName>
</protein>
<dbReference type="PROSITE" id="PS01125">
    <property type="entry name" value="ROK"/>
    <property type="match status" value="1"/>
</dbReference>
<dbReference type="InterPro" id="IPR043129">
    <property type="entry name" value="ATPase_NBD"/>
</dbReference>
<evidence type="ECO:0000313" key="2">
    <source>
        <dbReference type="Proteomes" id="UP001378188"/>
    </source>
</evidence>
<organism evidence="1 2">
    <name type="scientific">Microbaculum marinum</name>
    <dbReference type="NCBI Taxonomy" id="1764581"/>
    <lineage>
        <taxon>Bacteria</taxon>
        <taxon>Pseudomonadati</taxon>
        <taxon>Pseudomonadota</taxon>
        <taxon>Alphaproteobacteria</taxon>
        <taxon>Hyphomicrobiales</taxon>
        <taxon>Tepidamorphaceae</taxon>
        <taxon>Microbaculum</taxon>
    </lineage>
</organism>
<sequence>MTDTETPLRLGIDLGGTKIAGIAFDRSDRILAETRRDSPRNDYDATIAAIVDTIGELESLAGARGSIGIGMPGSVSPVTGYVQNSNSVWLNGKPFAEDTQAALGRPARFCNDANCFVLSEATDGAAAGARSVFGVIMGTGCGGGIVVNGQIVDGPNGTGGEWGHVPLPWAQPDEHPGPMCWCGRPGCLEPWISGTGLERDHEAATGEVLSARDIAARAADDPGCQATLDRHQSRLARALAMIVNMIDPEVIVLGGGLSQLSHLYTGLPDAMMPFIFADAPVRADIRPPRFGDASGVRGAARLWSIGEHP</sequence>
<dbReference type="InterPro" id="IPR000600">
    <property type="entry name" value="ROK"/>
</dbReference>
<gene>
    <name evidence="1" type="ORF">V3328_18140</name>
</gene>
<reference evidence="1 2" key="1">
    <citation type="submission" date="2024-02" db="EMBL/GenBank/DDBJ databases">
        <title>Genome analysis and characterization of Microbaculum marinisediminis sp. nov., isolated from marine sediment.</title>
        <authorList>
            <person name="Du Z.-J."/>
            <person name="Ye Y.-Q."/>
            <person name="Zhang Z.-R."/>
            <person name="Yuan S.-M."/>
            <person name="Zhang X.-Y."/>
        </authorList>
    </citation>
    <scope>NUCLEOTIDE SEQUENCE [LARGE SCALE GENOMIC DNA]</scope>
    <source>
        <strain evidence="1 2">SDUM1044001</strain>
    </source>
</reference>
<evidence type="ECO:0000313" key="1">
    <source>
        <dbReference type="EMBL" id="MEJ8573415.1"/>
    </source>
</evidence>
<dbReference type="InterPro" id="IPR049874">
    <property type="entry name" value="ROK_cs"/>
</dbReference>
<dbReference type="PANTHER" id="PTHR18964">
    <property type="entry name" value="ROK (REPRESSOR, ORF, KINASE) FAMILY"/>
    <property type="match status" value="1"/>
</dbReference>
<dbReference type="Gene3D" id="3.30.420.40">
    <property type="match status" value="2"/>
</dbReference>
<dbReference type="Proteomes" id="UP001378188">
    <property type="component" value="Unassembled WGS sequence"/>
</dbReference>
<proteinExistence type="predicted"/>
<comment type="caution">
    <text evidence="1">The sequence shown here is derived from an EMBL/GenBank/DDBJ whole genome shotgun (WGS) entry which is preliminary data.</text>
</comment>
<dbReference type="RefSeq" id="WP_340331106.1">
    <property type="nucleotide sequence ID" value="NZ_JAZHOF010000007.1"/>
</dbReference>
<dbReference type="Pfam" id="PF00480">
    <property type="entry name" value="ROK"/>
    <property type="match status" value="1"/>
</dbReference>
<dbReference type="CDD" id="cd24066">
    <property type="entry name" value="ASKHA_NBD_ROK_EcFRK-like"/>
    <property type="match status" value="1"/>
</dbReference>
<keyword evidence="2" id="KW-1185">Reference proteome</keyword>
<dbReference type="AlphaFoldDB" id="A0AAW9RNA6"/>
<dbReference type="PANTHER" id="PTHR18964:SF174">
    <property type="entry name" value="D-ALLOSE KINASE-RELATED"/>
    <property type="match status" value="1"/>
</dbReference>
<name>A0AAW9RNA6_9HYPH</name>
<dbReference type="EMBL" id="JAZHOF010000007">
    <property type="protein sequence ID" value="MEJ8573415.1"/>
    <property type="molecule type" value="Genomic_DNA"/>
</dbReference>
<accession>A0AAW9RNA6</accession>